<keyword evidence="1" id="KW-0175">Coiled coil</keyword>
<evidence type="ECO:0000256" key="2">
    <source>
        <dbReference type="SAM" id="MobiDB-lite"/>
    </source>
</evidence>
<feature type="region of interest" description="Disordered" evidence="2">
    <location>
        <begin position="300"/>
        <end position="326"/>
    </location>
</feature>
<sequence>MSILNFAEVHNMIAYLSKPTESTRFEQIIDFLNAHPIKYALTVNFTIYTLCVEQFWTTATIKNINGEAQLHAKVDGKKVFISEASIRRDLRFGDEGGIDCLPNKTIFEQLTLIGYEKLTQKLTFYKAFFSPQWKFLIHTIMQCLSAKTTTWNEFNSTIASAVICLATNQKFNFSKYIFDTMVKHLDSRNKFFMYPRKPKRQDPKKTQPSGPTTNVANEENVPTQSNDPPLSRVNTLGSGEDRLKLNELMKLCTKMSERVLNLETTNTNQAKEISRLKKRVKRLEKKKKSRTHALKRLHKVGLSARVESSDEESLGEGDASKHRKKIADIDADKGLTLIDETIED</sequence>
<feature type="coiled-coil region" evidence="1">
    <location>
        <begin position="266"/>
        <end position="293"/>
    </location>
</feature>
<evidence type="ECO:0000313" key="3">
    <source>
        <dbReference type="EMBL" id="GEU54282.1"/>
    </source>
</evidence>
<feature type="region of interest" description="Disordered" evidence="2">
    <location>
        <begin position="194"/>
        <end position="237"/>
    </location>
</feature>
<feature type="compositionally biased region" description="Polar residues" evidence="2">
    <location>
        <begin position="206"/>
        <end position="237"/>
    </location>
</feature>
<dbReference type="EMBL" id="BKCJ010003308">
    <property type="protein sequence ID" value="GEU54282.1"/>
    <property type="molecule type" value="Genomic_DNA"/>
</dbReference>
<comment type="caution">
    <text evidence="3">The sequence shown here is derived from an EMBL/GenBank/DDBJ whole genome shotgun (WGS) entry which is preliminary data.</text>
</comment>
<proteinExistence type="predicted"/>
<evidence type="ECO:0008006" key="4">
    <source>
        <dbReference type="Google" id="ProtNLM"/>
    </source>
</evidence>
<dbReference type="AlphaFoldDB" id="A0A6L2L0N4"/>
<organism evidence="3">
    <name type="scientific">Tanacetum cinerariifolium</name>
    <name type="common">Dalmatian daisy</name>
    <name type="synonym">Chrysanthemum cinerariifolium</name>
    <dbReference type="NCBI Taxonomy" id="118510"/>
    <lineage>
        <taxon>Eukaryota</taxon>
        <taxon>Viridiplantae</taxon>
        <taxon>Streptophyta</taxon>
        <taxon>Embryophyta</taxon>
        <taxon>Tracheophyta</taxon>
        <taxon>Spermatophyta</taxon>
        <taxon>Magnoliopsida</taxon>
        <taxon>eudicotyledons</taxon>
        <taxon>Gunneridae</taxon>
        <taxon>Pentapetalae</taxon>
        <taxon>asterids</taxon>
        <taxon>campanulids</taxon>
        <taxon>Asterales</taxon>
        <taxon>Asteraceae</taxon>
        <taxon>Asteroideae</taxon>
        <taxon>Anthemideae</taxon>
        <taxon>Anthemidinae</taxon>
        <taxon>Tanacetum</taxon>
    </lineage>
</organism>
<reference evidence="3" key="1">
    <citation type="journal article" date="2019" name="Sci. Rep.">
        <title>Draft genome of Tanacetum cinerariifolium, the natural source of mosquito coil.</title>
        <authorList>
            <person name="Yamashiro T."/>
            <person name="Shiraishi A."/>
            <person name="Satake H."/>
            <person name="Nakayama K."/>
        </authorList>
    </citation>
    <scope>NUCLEOTIDE SEQUENCE</scope>
</reference>
<name>A0A6L2L0N4_TANCI</name>
<gene>
    <name evidence="3" type="ORF">Tci_026260</name>
</gene>
<protein>
    <recommendedName>
        <fullName evidence="4">Synaptobrevin, longin-like domain protein</fullName>
    </recommendedName>
</protein>
<accession>A0A6L2L0N4</accession>
<evidence type="ECO:0000256" key="1">
    <source>
        <dbReference type="SAM" id="Coils"/>
    </source>
</evidence>